<organism evidence="11 12">
    <name type="scientific">Alkalibacillus silvisoli</name>
    <dbReference type="NCBI Taxonomy" id="392823"/>
    <lineage>
        <taxon>Bacteria</taxon>
        <taxon>Bacillati</taxon>
        <taxon>Bacillota</taxon>
        <taxon>Bacilli</taxon>
        <taxon>Bacillales</taxon>
        <taxon>Bacillaceae</taxon>
        <taxon>Alkalibacillus</taxon>
    </lineage>
</organism>
<dbReference type="Gene3D" id="1.20.5.190">
    <property type="match status" value="1"/>
</dbReference>
<keyword evidence="3 7" id="KW-0812">Transmembrane</keyword>
<evidence type="ECO:0000256" key="1">
    <source>
        <dbReference type="ARBA" id="ARBA00022475"/>
    </source>
</evidence>
<evidence type="ECO:0000256" key="3">
    <source>
        <dbReference type="ARBA" id="ARBA00022692"/>
    </source>
</evidence>
<keyword evidence="1 7" id="KW-1003">Cell membrane</keyword>
<protein>
    <recommendedName>
        <fullName evidence="7 8">Cell division protein FtsL</fullName>
    </recommendedName>
</protein>
<dbReference type="NCBIfam" id="TIGR02209">
    <property type="entry name" value="ftsL_broad"/>
    <property type="match status" value="1"/>
</dbReference>
<dbReference type="InterPro" id="IPR011922">
    <property type="entry name" value="Cell_div_FtsL"/>
</dbReference>
<proteinExistence type="inferred from homology"/>
<dbReference type="EMBL" id="BAAACZ010000011">
    <property type="protein sequence ID" value="GAA0460566.1"/>
    <property type="molecule type" value="Genomic_DNA"/>
</dbReference>
<dbReference type="RefSeq" id="WP_343782823.1">
    <property type="nucleotide sequence ID" value="NZ_BAAACZ010000011.1"/>
</dbReference>
<name>A0ABP3JPQ1_9BACI</name>
<gene>
    <name evidence="7" type="primary">ftsL</name>
    <name evidence="11" type="ORF">GCM10008935_14900</name>
</gene>
<dbReference type="Pfam" id="PF04977">
    <property type="entry name" value="DivIC"/>
    <property type="match status" value="1"/>
</dbReference>
<comment type="subcellular location">
    <subcellularLocation>
        <location evidence="7">Cell membrane</location>
        <topology evidence="7">Single-pass type II membrane protein</topology>
    </subcellularLocation>
    <text evidence="7">Localizes to the division septum where it forms a ring structure.</text>
</comment>
<comment type="function">
    <text evidence="7">Essential cell division protein.</text>
</comment>
<feature type="coiled-coil region" evidence="9">
    <location>
        <begin position="66"/>
        <end position="93"/>
    </location>
</feature>
<dbReference type="InterPro" id="IPR007060">
    <property type="entry name" value="FtsL/DivIC"/>
</dbReference>
<dbReference type="HAMAP" id="MF_00910">
    <property type="entry name" value="FtsL"/>
    <property type="match status" value="1"/>
</dbReference>
<evidence type="ECO:0000256" key="8">
    <source>
        <dbReference type="NCBIfam" id="TIGR02209"/>
    </source>
</evidence>
<reference evidence="12" key="1">
    <citation type="journal article" date="2019" name="Int. J. Syst. Evol. Microbiol.">
        <title>The Global Catalogue of Microorganisms (GCM) 10K type strain sequencing project: providing services to taxonomists for standard genome sequencing and annotation.</title>
        <authorList>
            <consortium name="The Broad Institute Genomics Platform"/>
            <consortium name="The Broad Institute Genome Sequencing Center for Infectious Disease"/>
            <person name="Wu L."/>
            <person name="Ma J."/>
        </authorList>
    </citation>
    <scope>NUCLEOTIDE SEQUENCE [LARGE SCALE GENOMIC DNA]</scope>
    <source>
        <strain evidence="12">JCM 14193</strain>
    </source>
</reference>
<keyword evidence="4 7" id="KW-1133">Transmembrane helix</keyword>
<evidence type="ECO:0000256" key="4">
    <source>
        <dbReference type="ARBA" id="ARBA00022989"/>
    </source>
</evidence>
<evidence type="ECO:0000256" key="7">
    <source>
        <dbReference type="HAMAP-Rule" id="MF_00910"/>
    </source>
</evidence>
<dbReference type="Proteomes" id="UP001500740">
    <property type="component" value="Unassembled WGS sequence"/>
</dbReference>
<evidence type="ECO:0000313" key="12">
    <source>
        <dbReference type="Proteomes" id="UP001500740"/>
    </source>
</evidence>
<evidence type="ECO:0000256" key="6">
    <source>
        <dbReference type="ARBA" id="ARBA00023306"/>
    </source>
</evidence>
<comment type="caution">
    <text evidence="11">The sequence shown here is derived from an EMBL/GenBank/DDBJ whole genome shotgun (WGS) entry which is preliminary data.</text>
</comment>
<sequence length="126" mass="14178">MALEQVRSYQVQQPVQPERKKDPQPKPTSQPAKKPWFTRGEKVLYSIGIVMIAVMAVIVVSFSSSVDSLNRDVQQLNTQVQEVQSQNNSLQAEVQELSNPNRILTIAEENGLNIRHAEVRQANNTP</sequence>
<evidence type="ECO:0000256" key="10">
    <source>
        <dbReference type="SAM" id="MobiDB-lite"/>
    </source>
</evidence>
<keyword evidence="6 7" id="KW-0131">Cell cycle</keyword>
<keyword evidence="9" id="KW-0175">Coiled coil</keyword>
<keyword evidence="5 7" id="KW-0472">Membrane</keyword>
<feature type="region of interest" description="Disordered" evidence="10">
    <location>
        <begin position="1"/>
        <end position="35"/>
    </location>
</feature>
<evidence type="ECO:0000256" key="2">
    <source>
        <dbReference type="ARBA" id="ARBA00022618"/>
    </source>
</evidence>
<evidence type="ECO:0000256" key="9">
    <source>
        <dbReference type="SAM" id="Coils"/>
    </source>
</evidence>
<comment type="similarity">
    <text evidence="7">Belongs to the FtsL family.</text>
</comment>
<feature type="transmembrane region" description="Helical" evidence="7">
    <location>
        <begin position="43"/>
        <end position="62"/>
    </location>
</feature>
<accession>A0ABP3JPQ1</accession>
<evidence type="ECO:0000256" key="5">
    <source>
        <dbReference type="ARBA" id="ARBA00023136"/>
    </source>
</evidence>
<keyword evidence="12" id="KW-1185">Reference proteome</keyword>
<keyword evidence="2 7" id="KW-0132">Cell division</keyword>
<evidence type="ECO:0000313" key="11">
    <source>
        <dbReference type="EMBL" id="GAA0460566.1"/>
    </source>
</evidence>